<accession>A0A9P8UG16</accession>
<keyword evidence="4" id="KW-1185">Reference proteome</keyword>
<evidence type="ECO:0000313" key="4">
    <source>
        <dbReference type="Proteomes" id="UP000758603"/>
    </source>
</evidence>
<evidence type="ECO:0000256" key="2">
    <source>
        <dbReference type="SAM" id="Phobius"/>
    </source>
</evidence>
<keyword evidence="2" id="KW-1133">Transmembrane helix</keyword>
<protein>
    <submittedName>
        <fullName evidence="3">Uncharacterized protein</fullName>
    </submittedName>
</protein>
<dbReference type="Proteomes" id="UP000758603">
    <property type="component" value="Unassembled WGS sequence"/>
</dbReference>
<organism evidence="3 4">
    <name type="scientific">Truncatella angustata</name>
    <dbReference type="NCBI Taxonomy" id="152316"/>
    <lineage>
        <taxon>Eukaryota</taxon>
        <taxon>Fungi</taxon>
        <taxon>Dikarya</taxon>
        <taxon>Ascomycota</taxon>
        <taxon>Pezizomycotina</taxon>
        <taxon>Sordariomycetes</taxon>
        <taxon>Xylariomycetidae</taxon>
        <taxon>Amphisphaeriales</taxon>
        <taxon>Sporocadaceae</taxon>
        <taxon>Truncatella</taxon>
    </lineage>
</organism>
<dbReference type="GeneID" id="70136494"/>
<feature type="transmembrane region" description="Helical" evidence="2">
    <location>
        <begin position="66"/>
        <end position="90"/>
    </location>
</feature>
<keyword evidence="2" id="KW-0812">Transmembrane</keyword>
<dbReference type="EMBL" id="JAGPXC010000006">
    <property type="protein sequence ID" value="KAH6651521.1"/>
    <property type="molecule type" value="Genomic_DNA"/>
</dbReference>
<comment type="caution">
    <text evidence="3">The sequence shown here is derived from an EMBL/GenBank/DDBJ whole genome shotgun (WGS) entry which is preliminary data.</text>
</comment>
<name>A0A9P8UG16_9PEZI</name>
<proteinExistence type="predicted"/>
<reference evidence="3" key="1">
    <citation type="journal article" date="2021" name="Nat. Commun.">
        <title>Genetic determinants of endophytism in the Arabidopsis root mycobiome.</title>
        <authorList>
            <person name="Mesny F."/>
            <person name="Miyauchi S."/>
            <person name="Thiergart T."/>
            <person name="Pickel B."/>
            <person name="Atanasova L."/>
            <person name="Karlsson M."/>
            <person name="Huettel B."/>
            <person name="Barry K.W."/>
            <person name="Haridas S."/>
            <person name="Chen C."/>
            <person name="Bauer D."/>
            <person name="Andreopoulos W."/>
            <person name="Pangilinan J."/>
            <person name="LaButti K."/>
            <person name="Riley R."/>
            <person name="Lipzen A."/>
            <person name="Clum A."/>
            <person name="Drula E."/>
            <person name="Henrissat B."/>
            <person name="Kohler A."/>
            <person name="Grigoriev I.V."/>
            <person name="Martin F.M."/>
            <person name="Hacquard S."/>
        </authorList>
    </citation>
    <scope>NUCLEOTIDE SEQUENCE</scope>
    <source>
        <strain evidence="3">MPI-SDFR-AT-0073</strain>
    </source>
</reference>
<dbReference type="AlphaFoldDB" id="A0A9P8UG16"/>
<evidence type="ECO:0000313" key="3">
    <source>
        <dbReference type="EMBL" id="KAH6651521.1"/>
    </source>
</evidence>
<feature type="compositionally biased region" description="Polar residues" evidence="1">
    <location>
        <begin position="253"/>
        <end position="268"/>
    </location>
</feature>
<evidence type="ECO:0000256" key="1">
    <source>
        <dbReference type="SAM" id="MobiDB-lite"/>
    </source>
</evidence>
<gene>
    <name evidence="3" type="ORF">BKA67DRAFT_660325</name>
</gene>
<dbReference type="RefSeq" id="XP_045955799.1">
    <property type="nucleotide sequence ID" value="XM_046107603.1"/>
</dbReference>
<sequence length="279" mass="30241">MGAFIPLATPARISGSFPTSVITATGIPLTTYKAADGFKHWKSNTTTNSTDTTTSTSWGPSTALRIGMSCGVSLGAIIVAVSFLAFWRIVLKKPIPIISRFTTKRWIDPNATELENRGPQPPVSEALGFPWAFDKPVGWSELDPQMKSVEMEGDCRLRSSAELKCKRPETDTERHEIADKESIIIPPGAELSASSATDSAPTIFTHTTGSRSTTVPSDWSNFVTSIVELPPIWSFRSDGRPGSMMALGDRSQRVNTPHNPATNESTGDTLLGELMRQKS</sequence>
<keyword evidence="2" id="KW-0472">Membrane</keyword>
<feature type="region of interest" description="Disordered" evidence="1">
    <location>
        <begin position="243"/>
        <end position="279"/>
    </location>
</feature>